<dbReference type="Gene3D" id="3.40.50.1820">
    <property type="entry name" value="alpha/beta hydrolase"/>
    <property type="match status" value="1"/>
</dbReference>
<dbReference type="AlphaFoldDB" id="A0A9X1L6D3"/>
<evidence type="ECO:0000259" key="1">
    <source>
        <dbReference type="Pfam" id="PF01738"/>
    </source>
</evidence>
<dbReference type="InterPro" id="IPR029058">
    <property type="entry name" value="AB_hydrolase_fold"/>
</dbReference>
<name>A0A9X1L6D3_9PROT</name>
<keyword evidence="3" id="KW-1185">Reference proteome</keyword>
<sequence length="241" mass="25654">MPEIEIAAADGSGQFGAYVAMPKPTPAGAVAPAARGVVVMIQEIFGVNRTMRSLSDWVAEMGFIAVSPDLFWRQEKGVQLDPDAGQDQWDRAFKLMQGMDQDKAVEDLKVTIAHARKMEGANGKVATMGFCLGGRLAYMAAARTDADANVSYYGVGLEGLLGEAGNIKAPLILHIAEKDKFVPPEAQAKILEGLKGHKQVSAYVYPGVDHAFARMGGHAWDARAATIANGRTAELLAKVLG</sequence>
<accession>A0A9X1L6D3</accession>
<keyword evidence="2" id="KW-0378">Hydrolase</keyword>
<dbReference type="InterPro" id="IPR051049">
    <property type="entry name" value="Dienelactone_hydrolase-like"/>
</dbReference>
<proteinExistence type="predicted"/>
<dbReference type="PANTHER" id="PTHR46623:SF6">
    <property type="entry name" value="ALPHA_BETA-HYDROLASES SUPERFAMILY PROTEIN"/>
    <property type="match status" value="1"/>
</dbReference>
<dbReference type="EMBL" id="JAJAQI010000002">
    <property type="protein sequence ID" value="MCB4820434.1"/>
    <property type="molecule type" value="Genomic_DNA"/>
</dbReference>
<reference evidence="2" key="1">
    <citation type="submission" date="2021-10" db="EMBL/GenBank/DDBJ databases">
        <title>Roseicella aerolatum sp. nov., isolated from aerosols of e-waste dismantling site.</title>
        <authorList>
            <person name="Qin T."/>
        </authorList>
    </citation>
    <scope>NUCLEOTIDE SEQUENCE</scope>
    <source>
        <strain evidence="2">GB24</strain>
    </source>
</reference>
<evidence type="ECO:0000313" key="3">
    <source>
        <dbReference type="Proteomes" id="UP001139311"/>
    </source>
</evidence>
<dbReference type="Pfam" id="PF01738">
    <property type="entry name" value="DLH"/>
    <property type="match status" value="1"/>
</dbReference>
<dbReference type="SUPFAM" id="SSF53474">
    <property type="entry name" value="alpha/beta-Hydrolases"/>
    <property type="match status" value="1"/>
</dbReference>
<dbReference type="RefSeq" id="WP_226603649.1">
    <property type="nucleotide sequence ID" value="NZ_JAJAQI010000002.1"/>
</dbReference>
<dbReference type="Proteomes" id="UP001139311">
    <property type="component" value="Unassembled WGS sequence"/>
</dbReference>
<dbReference type="PANTHER" id="PTHR46623">
    <property type="entry name" value="CARBOXYMETHYLENEBUTENOLIDASE-RELATED"/>
    <property type="match status" value="1"/>
</dbReference>
<dbReference type="GO" id="GO:0016787">
    <property type="term" value="F:hydrolase activity"/>
    <property type="evidence" value="ECO:0007669"/>
    <property type="project" value="UniProtKB-KW"/>
</dbReference>
<organism evidence="2 3">
    <name type="scientific">Roseicella aerolata</name>
    <dbReference type="NCBI Taxonomy" id="2883479"/>
    <lineage>
        <taxon>Bacteria</taxon>
        <taxon>Pseudomonadati</taxon>
        <taxon>Pseudomonadota</taxon>
        <taxon>Alphaproteobacteria</taxon>
        <taxon>Acetobacterales</taxon>
        <taxon>Roseomonadaceae</taxon>
        <taxon>Roseicella</taxon>
    </lineage>
</organism>
<gene>
    <name evidence="2" type="ORF">LHA35_01645</name>
</gene>
<dbReference type="InterPro" id="IPR002925">
    <property type="entry name" value="Dienelactn_hydro"/>
</dbReference>
<evidence type="ECO:0000313" key="2">
    <source>
        <dbReference type="EMBL" id="MCB4820434.1"/>
    </source>
</evidence>
<feature type="domain" description="Dienelactone hydrolase" evidence="1">
    <location>
        <begin position="34"/>
        <end position="239"/>
    </location>
</feature>
<protein>
    <submittedName>
        <fullName evidence="2">Dienelactone hydrolase family protein</fullName>
    </submittedName>
</protein>
<comment type="caution">
    <text evidence="2">The sequence shown here is derived from an EMBL/GenBank/DDBJ whole genome shotgun (WGS) entry which is preliminary data.</text>
</comment>